<evidence type="ECO:0000313" key="1">
    <source>
        <dbReference type="EMBL" id="KAJ5085169.1"/>
    </source>
</evidence>
<dbReference type="RefSeq" id="XP_056469847.1">
    <property type="nucleotide sequence ID" value="XM_056622431.1"/>
</dbReference>
<dbReference type="AlphaFoldDB" id="A0A9W9JX60"/>
<dbReference type="GeneID" id="81361410"/>
<gene>
    <name evidence="1" type="ORF">N7532_009940</name>
</gene>
<organism evidence="1 2">
    <name type="scientific">Penicillium argentinense</name>
    <dbReference type="NCBI Taxonomy" id="1131581"/>
    <lineage>
        <taxon>Eukaryota</taxon>
        <taxon>Fungi</taxon>
        <taxon>Dikarya</taxon>
        <taxon>Ascomycota</taxon>
        <taxon>Pezizomycotina</taxon>
        <taxon>Eurotiomycetes</taxon>
        <taxon>Eurotiomycetidae</taxon>
        <taxon>Eurotiales</taxon>
        <taxon>Aspergillaceae</taxon>
        <taxon>Penicillium</taxon>
    </lineage>
</organism>
<protein>
    <submittedName>
        <fullName evidence="1">Uncharacterized protein</fullName>
    </submittedName>
</protein>
<dbReference type="Proteomes" id="UP001149074">
    <property type="component" value="Unassembled WGS sequence"/>
</dbReference>
<reference evidence="1" key="1">
    <citation type="submission" date="2022-11" db="EMBL/GenBank/DDBJ databases">
        <authorList>
            <person name="Petersen C."/>
        </authorList>
    </citation>
    <scope>NUCLEOTIDE SEQUENCE</scope>
    <source>
        <strain evidence="1">IBT 30761</strain>
    </source>
</reference>
<proteinExistence type="predicted"/>
<reference evidence="1" key="2">
    <citation type="journal article" date="2023" name="IMA Fungus">
        <title>Comparative genomic study of the Penicillium genus elucidates a diverse pangenome and 15 lateral gene transfer events.</title>
        <authorList>
            <person name="Petersen C."/>
            <person name="Sorensen T."/>
            <person name="Nielsen M.R."/>
            <person name="Sondergaard T.E."/>
            <person name="Sorensen J.L."/>
            <person name="Fitzpatrick D.A."/>
            <person name="Frisvad J.C."/>
            <person name="Nielsen K.L."/>
        </authorList>
    </citation>
    <scope>NUCLEOTIDE SEQUENCE</scope>
    <source>
        <strain evidence="1">IBT 30761</strain>
    </source>
</reference>
<name>A0A9W9JX60_9EURO</name>
<comment type="caution">
    <text evidence="1">The sequence shown here is derived from an EMBL/GenBank/DDBJ whole genome shotgun (WGS) entry which is preliminary data.</text>
</comment>
<accession>A0A9W9JX60</accession>
<sequence>MDGTSPRIVYLEDPLCILNVASHPSLIDQEFSVGAVPWADERRATALNTSVFDADFLIGNTVT</sequence>
<keyword evidence="2" id="KW-1185">Reference proteome</keyword>
<evidence type="ECO:0000313" key="2">
    <source>
        <dbReference type="Proteomes" id="UP001149074"/>
    </source>
</evidence>
<dbReference type="EMBL" id="JAPQKI010000010">
    <property type="protein sequence ID" value="KAJ5085169.1"/>
    <property type="molecule type" value="Genomic_DNA"/>
</dbReference>